<keyword evidence="8" id="KW-0175">Coiled coil</keyword>
<evidence type="ECO:0000259" key="10">
    <source>
        <dbReference type="PROSITE" id="PS50048"/>
    </source>
</evidence>
<dbReference type="Pfam" id="PF04082">
    <property type="entry name" value="Fungal_trans"/>
    <property type="match status" value="1"/>
</dbReference>
<dbReference type="EMBL" id="ML996706">
    <property type="protein sequence ID" value="KAF2396557.1"/>
    <property type="molecule type" value="Genomic_DNA"/>
</dbReference>
<dbReference type="InterPro" id="IPR052202">
    <property type="entry name" value="Yeast_MetPath_Reg"/>
</dbReference>
<evidence type="ECO:0000313" key="12">
    <source>
        <dbReference type="Proteomes" id="UP000799640"/>
    </source>
</evidence>
<dbReference type="PANTHER" id="PTHR47782">
    <property type="entry name" value="ZN(II)2CYS6 TRANSCRIPTION FACTOR (EUROFUNG)-RELATED"/>
    <property type="match status" value="1"/>
</dbReference>
<dbReference type="OrthoDB" id="5319458at2759"/>
<dbReference type="SMART" id="SM00066">
    <property type="entry name" value="GAL4"/>
    <property type="match status" value="1"/>
</dbReference>
<dbReference type="GO" id="GO:0043565">
    <property type="term" value="F:sequence-specific DNA binding"/>
    <property type="evidence" value="ECO:0007669"/>
    <property type="project" value="TreeGrafter"/>
</dbReference>
<evidence type="ECO:0000256" key="4">
    <source>
        <dbReference type="ARBA" id="ARBA00023015"/>
    </source>
</evidence>
<proteinExistence type="predicted"/>
<evidence type="ECO:0000256" key="2">
    <source>
        <dbReference type="ARBA" id="ARBA00022723"/>
    </source>
</evidence>
<feature type="compositionally biased region" description="Polar residues" evidence="9">
    <location>
        <begin position="663"/>
        <end position="700"/>
    </location>
</feature>
<dbReference type="Proteomes" id="UP000799640">
    <property type="component" value="Unassembled WGS sequence"/>
</dbReference>
<feature type="coiled-coil region" evidence="8">
    <location>
        <begin position="62"/>
        <end position="89"/>
    </location>
</feature>
<keyword evidence="5" id="KW-0238">DNA-binding</keyword>
<dbReference type="CDD" id="cd12148">
    <property type="entry name" value="fungal_TF_MHR"/>
    <property type="match status" value="1"/>
</dbReference>
<keyword evidence="6" id="KW-0804">Transcription</keyword>
<comment type="subcellular location">
    <subcellularLocation>
        <location evidence="1">Nucleus</location>
    </subcellularLocation>
</comment>
<evidence type="ECO:0000256" key="9">
    <source>
        <dbReference type="SAM" id="MobiDB-lite"/>
    </source>
</evidence>
<evidence type="ECO:0000256" key="3">
    <source>
        <dbReference type="ARBA" id="ARBA00022833"/>
    </source>
</evidence>
<organism evidence="11 12">
    <name type="scientific">Trichodelitschia bisporula</name>
    <dbReference type="NCBI Taxonomy" id="703511"/>
    <lineage>
        <taxon>Eukaryota</taxon>
        <taxon>Fungi</taxon>
        <taxon>Dikarya</taxon>
        <taxon>Ascomycota</taxon>
        <taxon>Pezizomycotina</taxon>
        <taxon>Dothideomycetes</taxon>
        <taxon>Dothideomycetes incertae sedis</taxon>
        <taxon>Phaeotrichales</taxon>
        <taxon>Phaeotrichaceae</taxon>
        <taxon>Trichodelitschia</taxon>
    </lineage>
</organism>
<reference evidence="11" key="1">
    <citation type="journal article" date="2020" name="Stud. Mycol.">
        <title>101 Dothideomycetes genomes: a test case for predicting lifestyles and emergence of pathogens.</title>
        <authorList>
            <person name="Haridas S."/>
            <person name="Albert R."/>
            <person name="Binder M."/>
            <person name="Bloem J."/>
            <person name="Labutti K."/>
            <person name="Salamov A."/>
            <person name="Andreopoulos B."/>
            <person name="Baker S."/>
            <person name="Barry K."/>
            <person name="Bills G."/>
            <person name="Bluhm B."/>
            <person name="Cannon C."/>
            <person name="Castanera R."/>
            <person name="Culley D."/>
            <person name="Daum C."/>
            <person name="Ezra D."/>
            <person name="Gonzalez J."/>
            <person name="Henrissat B."/>
            <person name="Kuo A."/>
            <person name="Liang C."/>
            <person name="Lipzen A."/>
            <person name="Lutzoni F."/>
            <person name="Magnuson J."/>
            <person name="Mondo S."/>
            <person name="Nolan M."/>
            <person name="Ohm R."/>
            <person name="Pangilinan J."/>
            <person name="Park H.-J."/>
            <person name="Ramirez L."/>
            <person name="Alfaro M."/>
            <person name="Sun H."/>
            <person name="Tritt A."/>
            <person name="Yoshinaga Y."/>
            <person name="Zwiers L.-H."/>
            <person name="Turgeon B."/>
            <person name="Goodwin S."/>
            <person name="Spatafora J."/>
            <person name="Crous P."/>
            <person name="Grigoriev I."/>
        </authorList>
    </citation>
    <scope>NUCLEOTIDE SEQUENCE</scope>
    <source>
        <strain evidence="11">CBS 262.69</strain>
    </source>
</reference>
<feature type="domain" description="Zn(2)-C6 fungal-type" evidence="10">
    <location>
        <begin position="16"/>
        <end position="48"/>
    </location>
</feature>
<dbReference type="GO" id="GO:0045944">
    <property type="term" value="P:positive regulation of transcription by RNA polymerase II"/>
    <property type="evidence" value="ECO:0007669"/>
    <property type="project" value="TreeGrafter"/>
</dbReference>
<keyword evidence="4" id="KW-0805">Transcription regulation</keyword>
<dbReference type="InterPro" id="IPR036864">
    <property type="entry name" value="Zn2-C6_fun-type_DNA-bd_sf"/>
</dbReference>
<evidence type="ECO:0000256" key="7">
    <source>
        <dbReference type="ARBA" id="ARBA00023242"/>
    </source>
</evidence>
<dbReference type="GO" id="GO:0006351">
    <property type="term" value="P:DNA-templated transcription"/>
    <property type="evidence" value="ECO:0007669"/>
    <property type="project" value="InterPro"/>
</dbReference>
<evidence type="ECO:0000256" key="1">
    <source>
        <dbReference type="ARBA" id="ARBA00004123"/>
    </source>
</evidence>
<dbReference type="PROSITE" id="PS00463">
    <property type="entry name" value="ZN2_CY6_FUNGAL_1"/>
    <property type="match status" value="1"/>
</dbReference>
<dbReference type="AlphaFoldDB" id="A0A6G1HL43"/>
<keyword evidence="3" id="KW-0862">Zinc</keyword>
<accession>A0A6G1HL43</accession>
<evidence type="ECO:0000256" key="8">
    <source>
        <dbReference type="SAM" id="Coils"/>
    </source>
</evidence>
<dbReference type="GO" id="GO:0005634">
    <property type="term" value="C:nucleus"/>
    <property type="evidence" value="ECO:0007669"/>
    <property type="project" value="UniProtKB-SubCell"/>
</dbReference>
<dbReference type="SUPFAM" id="SSF57701">
    <property type="entry name" value="Zn2/Cys6 DNA-binding domain"/>
    <property type="match status" value="1"/>
</dbReference>
<dbReference type="InterPro" id="IPR007219">
    <property type="entry name" value="XnlR_reg_dom"/>
</dbReference>
<dbReference type="PANTHER" id="PTHR47782:SF2">
    <property type="entry name" value="TRANSCRIPTION FACTOR, PUTATIVE (AFU_ORTHOLOGUE AFUA_4G12570)-RELATED"/>
    <property type="match status" value="1"/>
</dbReference>
<dbReference type="GO" id="GO:0000981">
    <property type="term" value="F:DNA-binding transcription factor activity, RNA polymerase II-specific"/>
    <property type="evidence" value="ECO:0007669"/>
    <property type="project" value="InterPro"/>
</dbReference>
<evidence type="ECO:0000256" key="5">
    <source>
        <dbReference type="ARBA" id="ARBA00023125"/>
    </source>
</evidence>
<evidence type="ECO:0000313" key="11">
    <source>
        <dbReference type="EMBL" id="KAF2396557.1"/>
    </source>
</evidence>
<protein>
    <recommendedName>
        <fullName evidence="10">Zn(2)-C6 fungal-type domain-containing protein</fullName>
    </recommendedName>
</protein>
<dbReference type="InterPro" id="IPR001138">
    <property type="entry name" value="Zn2Cys6_DnaBD"/>
</dbReference>
<keyword evidence="12" id="KW-1185">Reference proteome</keyword>
<dbReference type="Pfam" id="PF00172">
    <property type="entry name" value="Zn_clus"/>
    <property type="match status" value="1"/>
</dbReference>
<feature type="region of interest" description="Disordered" evidence="9">
    <location>
        <begin position="644"/>
        <end position="708"/>
    </location>
</feature>
<keyword evidence="2" id="KW-0479">Metal-binding</keyword>
<name>A0A6G1HL43_9PEZI</name>
<evidence type="ECO:0000256" key="6">
    <source>
        <dbReference type="ARBA" id="ARBA00023163"/>
    </source>
</evidence>
<keyword evidence="7" id="KW-0539">Nucleus</keyword>
<dbReference type="GO" id="GO:0008270">
    <property type="term" value="F:zinc ion binding"/>
    <property type="evidence" value="ECO:0007669"/>
    <property type="project" value="InterPro"/>
</dbReference>
<sequence length="742" mass="82226">MPLETPLLRVSRPVAACQRCRQAKIKCDGKLPACSACERTNRTSECSSTNDQFAKGKERSYVATLESRVERLERKISEARARRKSSIALADSTAARRVSVDANNKPKDPRLARRKELSDIDELVADFGFLAVNATARDFYGFTNGMTYARLIISASSRELLPSGMMKEYPPSHTARSLVLHYLDVVFTMLPLFEEASIWASVDAVYSDNPWKASMSDHWVVRMILAIGSLLQSQQRGDTHYSDAIGHVCAALDVAEQVLHPGSIASIQAMVLLVQYASLDPAHFDNWTLIGAASRMMVDLGMHQDPSKSAMMLRTKLELRRRVYWCVYALDRSASIVENRAFSFSDDASSVAMPFRAKLLSPPASPSIWQQSHEPALALFHLRQLQSEWYTKIFQSGRTPWLDPYQEIWPIYAEMSKWFSGLPPTLPPHSRMFFEREILYSYVHLLSSSPRCPHPSPQAQRLLFEHAVAFAARIHDATKHKEPAITYHDTRRAYHVAHRFVETLDANFEPLLRAAIYPAASLSIFPTSPLNLDAEVDPLAGAGSAQAQIQPPAVPEIYPPETANETPAFRAKAAIDSFIAALSALGARFGHVDGVSWRDQFQTEALSVLVKLDTRLKQEQQLAQGLSPSMGSQGMGPEFDVWNNSGSAGVRPVSSPMGLSPSPHHSSQSVYPSPASTAYSPQFVHNHTHHAPQQQWNDGSDPNLPLPGYYGNSSNDLVVMENTAASMPSWESIGGSTDSTFM</sequence>
<dbReference type="CDD" id="cd00067">
    <property type="entry name" value="GAL4"/>
    <property type="match status" value="1"/>
</dbReference>
<dbReference type="SMART" id="SM00906">
    <property type="entry name" value="Fungal_trans"/>
    <property type="match status" value="1"/>
</dbReference>
<gene>
    <name evidence="11" type="ORF">EJ06DRAFT_483115</name>
</gene>
<dbReference type="PROSITE" id="PS50048">
    <property type="entry name" value="ZN2_CY6_FUNGAL_2"/>
    <property type="match status" value="1"/>
</dbReference>
<dbReference type="Gene3D" id="4.10.240.10">
    <property type="entry name" value="Zn(2)-C6 fungal-type DNA-binding domain"/>
    <property type="match status" value="1"/>
</dbReference>